<dbReference type="PANTHER" id="PTHR32507:SF8">
    <property type="entry name" value="CNH1P"/>
    <property type="match status" value="1"/>
</dbReference>
<dbReference type="OrthoDB" id="9810860at2"/>
<keyword evidence="3" id="KW-0050">Antiport</keyword>
<feature type="transmembrane region" description="Helical" evidence="8">
    <location>
        <begin position="219"/>
        <end position="241"/>
    </location>
</feature>
<feature type="transmembrane region" description="Helical" evidence="8">
    <location>
        <begin position="261"/>
        <end position="294"/>
    </location>
</feature>
<feature type="transmembrane region" description="Helical" evidence="8">
    <location>
        <begin position="193"/>
        <end position="212"/>
    </location>
</feature>
<keyword evidence="7 8" id="KW-0472">Membrane</keyword>
<dbReference type="PANTHER" id="PTHR32507">
    <property type="entry name" value="NA(+)/H(+) ANTIPORTER 1"/>
    <property type="match status" value="1"/>
</dbReference>
<dbReference type="InterPro" id="IPR006153">
    <property type="entry name" value="Cation/H_exchanger_TM"/>
</dbReference>
<gene>
    <name evidence="10" type="ORF">SAMN05192576_3658</name>
</gene>
<keyword evidence="11" id="KW-1185">Reference proteome</keyword>
<proteinExistence type="predicted"/>
<dbReference type="AlphaFoldDB" id="A0A1H0I3B2"/>
<evidence type="ECO:0000256" key="4">
    <source>
        <dbReference type="ARBA" id="ARBA00022692"/>
    </source>
</evidence>
<feature type="transmembrane region" description="Helical" evidence="8">
    <location>
        <begin position="315"/>
        <end position="333"/>
    </location>
</feature>
<keyword evidence="6" id="KW-0406">Ion transport</keyword>
<evidence type="ECO:0000256" key="3">
    <source>
        <dbReference type="ARBA" id="ARBA00022449"/>
    </source>
</evidence>
<evidence type="ECO:0000313" key="11">
    <source>
        <dbReference type="Proteomes" id="UP000199004"/>
    </source>
</evidence>
<keyword evidence="5 8" id="KW-1133">Transmembrane helix</keyword>
<dbReference type="GO" id="GO:0005886">
    <property type="term" value="C:plasma membrane"/>
    <property type="evidence" value="ECO:0007669"/>
    <property type="project" value="UniProtKB-SubCell"/>
</dbReference>
<dbReference type="EMBL" id="FNIC01000007">
    <property type="protein sequence ID" value="SDO25571.1"/>
    <property type="molecule type" value="Genomic_DNA"/>
</dbReference>
<feature type="domain" description="Cation/H+ exchanger transmembrane" evidence="9">
    <location>
        <begin position="16"/>
        <end position="434"/>
    </location>
</feature>
<dbReference type="STRING" id="1005944.SAMN05192576_3658"/>
<dbReference type="RefSeq" id="WP_091026248.1">
    <property type="nucleotide sequence ID" value="NZ_BKAE01000009.1"/>
</dbReference>
<feature type="transmembrane region" description="Helical" evidence="8">
    <location>
        <begin position="102"/>
        <end position="122"/>
    </location>
</feature>
<feature type="transmembrane region" description="Helical" evidence="8">
    <location>
        <begin position="61"/>
        <end position="81"/>
    </location>
</feature>
<accession>A0A1H0I3B2</accession>
<comment type="subcellular location">
    <subcellularLocation>
        <location evidence="1">Cell membrane</location>
        <topology evidence="1">Multi-pass membrane protein</topology>
    </subcellularLocation>
</comment>
<reference evidence="10 11" key="1">
    <citation type="submission" date="2016-10" db="EMBL/GenBank/DDBJ databases">
        <authorList>
            <person name="de Groot N.N."/>
        </authorList>
    </citation>
    <scope>NUCLEOTIDE SEQUENCE [LARGE SCALE GENOMIC DNA]</scope>
    <source>
        <strain evidence="10 11">CGMCC 1.11147</strain>
    </source>
</reference>
<keyword evidence="4 8" id="KW-0812">Transmembrane</keyword>
<evidence type="ECO:0000259" key="9">
    <source>
        <dbReference type="Pfam" id="PF00999"/>
    </source>
</evidence>
<evidence type="ECO:0000256" key="1">
    <source>
        <dbReference type="ARBA" id="ARBA00004651"/>
    </source>
</evidence>
<dbReference type="Pfam" id="PF00999">
    <property type="entry name" value="Na_H_Exchanger"/>
    <property type="match status" value="1"/>
</dbReference>
<feature type="transmembrane region" description="Helical" evidence="8">
    <location>
        <begin position="6"/>
        <end position="24"/>
    </location>
</feature>
<feature type="transmembrane region" description="Helical" evidence="8">
    <location>
        <begin position="339"/>
        <end position="358"/>
    </location>
</feature>
<evidence type="ECO:0000256" key="2">
    <source>
        <dbReference type="ARBA" id="ARBA00022448"/>
    </source>
</evidence>
<evidence type="ECO:0000256" key="7">
    <source>
        <dbReference type="ARBA" id="ARBA00023136"/>
    </source>
</evidence>
<evidence type="ECO:0000256" key="5">
    <source>
        <dbReference type="ARBA" id="ARBA00022989"/>
    </source>
</evidence>
<keyword evidence="2" id="KW-0813">Transport</keyword>
<organism evidence="10 11">
    <name type="scientific">Nocardioides szechwanensis</name>
    <dbReference type="NCBI Taxonomy" id="1005944"/>
    <lineage>
        <taxon>Bacteria</taxon>
        <taxon>Bacillati</taxon>
        <taxon>Actinomycetota</taxon>
        <taxon>Actinomycetes</taxon>
        <taxon>Propionibacteriales</taxon>
        <taxon>Nocardioidaceae</taxon>
        <taxon>Nocardioides</taxon>
    </lineage>
</organism>
<dbReference type="Proteomes" id="UP000199004">
    <property type="component" value="Unassembled WGS sequence"/>
</dbReference>
<feature type="transmembrane region" description="Helical" evidence="8">
    <location>
        <begin position="409"/>
        <end position="429"/>
    </location>
</feature>
<evidence type="ECO:0000256" key="8">
    <source>
        <dbReference type="SAM" id="Phobius"/>
    </source>
</evidence>
<feature type="transmembrane region" description="Helical" evidence="8">
    <location>
        <begin position="379"/>
        <end position="397"/>
    </location>
</feature>
<protein>
    <submittedName>
        <fullName evidence="10">Sodium/proton antiporter, CPA1 family</fullName>
    </submittedName>
</protein>
<name>A0A1H0I3B2_9ACTN</name>
<dbReference type="GO" id="GO:1902600">
    <property type="term" value="P:proton transmembrane transport"/>
    <property type="evidence" value="ECO:0007669"/>
    <property type="project" value="InterPro"/>
</dbReference>
<evidence type="ECO:0000313" key="10">
    <source>
        <dbReference type="EMBL" id="SDO25571.1"/>
    </source>
</evidence>
<feature type="transmembrane region" description="Helical" evidence="8">
    <location>
        <begin position="31"/>
        <end position="49"/>
    </location>
</feature>
<dbReference type="GO" id="GO:0015297">
    <property type="term" value="F:antiporter activity"/>
    <property type="evidence" value="ECO:0007669"/>
    <property type="project" value="UniProtKB-KW"/>
</dbReference>
<evidence type="ECO:0000256" key="6">
    <source>
        <dbReference type="ARBA" id="ARBA00023065"/>
    </source>
</evidence>
<sequence>MTDALVYLVAGLCLLLAVILPQALRSLAVSAPMVLVGIGLVIGLFPIPGEFSLDPVDDRTVILHVTELAVLVALMGVGLALDRPLRLHKWRTWTSWSATWRLLAVAMPVSIAAVALLGWAVVGLGPAAALLLGAVLAPTDPVLASDVQVGGPMLADDLEELEEGLAEEDGDTAQRLDEVRFALTSEAGLNDGLAFPFVYLAILIAAGGFGLADAGEWLGWYLAGKVVIGVVVGIAAGWALGRIAFRSNRPSLRLAEQGEPLLALAALLASYGAAELVGGYGFLAVFACAMAMRASERAHDYHRAMHEVIERLERLFTLAVLLFLGIATTRGLLSDLTWSSVLVGVASIFVIRPLAGWVSLAAFPRAEDRPGGMDRGDRMAVAFFGVRGVGSLYYLAYAAGEAEFDSLPWLWSTVGFTIVLSVLVHGVSAKPWLARVDARRGAEGPGLANRQQGG</sequence>